<dbReference type="EMBL" id="CP117880">
    <property type="protein sequence ID" value="WDF68625.1"/>
    <property type="molecule type" value="Genomic_DNA"/>
</dbReference>
<gene>
    <name evidence="1" type="ORF">PQ465_20310</name>
</gene>
<accession>A0ABY7WI57</accession>
<proteinExistence type="predicted"/>
<sequence>MMTTISALLFLIGLCVITMGHAHAQKMLVNLVDSLTEATVTIAYIIPVGYNKGTITNEKSLVFIKESREFGISPVHYPDKRIRLAALGSSIHTMLIHPKKSIALAGFATTNLVDKTTLGIWISKKVATSKISNNRTNERMRYKPISAQAPAYRADQSFLVSVCYRPMIIAPSPGDKNQLHVKVAGANNQALAGLDSRLLGVAFKNHKRLTVNYQLPKSAHILEGV</sequence>
<keyword evidence="2" id="KW-1185">Reference proteome</keyword>
<evidence type="ECO:0000313" key="1">
    <source>
        <dbReference type="EMBL" id="WDF68625.1"/>
    </source>
</evidence>
<dbReference type="Proteomes" id="UP001221558">
    <property type="component" value="Chromosome"/>
</dbReference>
<reference evidence="1 2" key="1">
    <citation type="submission" date="2023-02" db="EMBL/GenBank/DDBJ databases">
        <title>Genome sequence of Sphingobacterium sp. KACC 22765.</title>
        <authorList>
            <person name="Kim S."/>
            <person name="Heo J."/>
            <person name="Kwon S.-W."/>
        </authorList>
    </citation>
    <scope>NUCLEOTIDE SEQUENCE [LARGE SCALE GENOMIC DNA]</scope>
    <source>
        <strain evidence="1 2">KACC 22765</strain>
    </source>
</reference>
<protein>
    <submittedName>
        <fullName evidence="1">Uncharacterized protein</fullName>
    </submittedName>
</protein>
<evidence type="ECO:0000313" key="2">
    <source>
        <dbReference type="Proteomes" id="UP001221558"/>
    </source>
</evidence>
<name>A0ABY7WI57_9SPHI</name>
<organism evidence="1 2">
    <name type="scientific">Sphingobacterium oryzagri</name>
    <dbReference type="NCBI Taxonomy" id="3025669"/>
    <lineage>
        <taxon>Bacteria</taxon>
        <taxon>Pseudomonadati</taxon>
        <taxon>Bacteroidota</taxon>
        <taxon>Sphingobacteriia</taxon>
        <taxon>Sphingobacteriales</taxon>
        <taxon>Sphingobacteriaceae</taxon>
        <taxon>Sphingobacterium</taxon>
    </lineage>
</organism>
<dbReference type="RefSeq" id="WP_274267358.1">
    <property type="nucleotide sequence ID" value="NZ_CP117880.1"/>
</dbReference>